<organism evidence="2 3">
    <name type="scientific">Brachionus plicatilis</name>
    <name type="common">Marine rotifer</name>
    <name type="synonym">Brachionus muelleri</name>
    <dbReference type="NCBI Taxonomy" id="10195"/>
    <lineage>
        <taxon>Eukaryota</taxon>
        <taxon>Metazoa</taxon>
        <taxon>Spiralia</taxon>
        <taxon>Gnathifera</taxon>
        <taxon>Rotifera</taxon>
        <taxon>Eurotatoria</taxon>
        <taxon>Monogononta</taxon>
        <taxon>Pseudotrocha</taxon>
        <taxon>Ploima</taxon>
        <taxon>Brachionidae</taxon>
        <taxon>Brachionus</taxon>
    </lineage>
</organism>
<proteinExistence type="predicted"/>
<accession>A0A3M7T4N0</accession>
<protein>
    <recommendedName>
        <fullName evidence="4">Transmembrane protein</fullName>
    </recommendedName>
</protein>
<sequence>MKQQSKLLCLNDKSNKQNYYHHKSMIVFSFYLLDFFDVFIWFVHKSSNKRIVVETNIHNDLKFLYYVNQQAHASVIALKIIEIFYLYHKINTFELNKLIINKTEFKKRKK</sequence>
<keyword evidence="1" id="KW-1133">Transmembrane helix</keyword>
<evidence type="ECO:0000313" key="2">
    <source>
        <dbReference type="EMBL" id="RNA42790.1"/>
    </source>
</evidence>
<comment type="caution">
    <text evidence="2">The sequence shown here is derived from an EMBL/GenBank/DDBJ whole genome shotgun (WGS) entry which is preliminary data.</text>
</comment>
<evidence type="ECO:0000313" key="3">
    <source>
        <dbReference type="Proteomes" id="UP000276133"/>
    </source>
</evidence>
<name>A0A3M7T4N0_BRAPC</name>
<feature type="transmembrane region" description="Helical" evidence="1">
    <location>
        <begin position="25"/>
        <end position="43"/>
    </location>
</feature>
<reference evidence="2 3" key="1">
    <citation type="journal article" date="2018" name="Sci. Rep.">
        <title>Genomic signatures of local adaptation to the degree of environmental predictability in rotifers.</title>
        <authorList>
            <person name="Franch-Gras L."/>
            <person name="Hahn C."/>
            <person name="Garcia-Roger E.M."/>
            <person name="Carmona M.J."/>
            <person name="Serra M."/>
            <person name="Gomez A."/>
        </authorList>
    </citation>
    <scope>NUCLEOTIDE SEQUENCE [LARGE SCALE GENOMIC DNA]</scope>
    <source>
        <strain evidence="2">HYR1</strain>
    </source>
</reference>
<keyword evidence="1" id="KW-0812">Transmembrane</keyword>
<dbReference type="AlphaFoldDB" id="A0A3M7T4N0"/>
<dbReference type="Proteomes" id="UP000276133">
    <property type="component" value="Unassembled WGS sequence"/>
</dbReference>
<keyword evidence="3" id="KW-1185">Reference proteome</keyword>
<gene>
    <name evidence="2" type="ORF">BpHYR1_012476</name>
</gene>
<keyword evidence="1" id="KW-0472">Membrane</keyword>
<evidence type="ECO:0000256" key="1">
    <source>
        <dbReference type="SAM" id="Phobius"/>
    </source>
</evidence>
<evidence type="ECO:0008006" key="4">
    <source>
        <dbReference type="Google" id="ProtNLM"/>
    </source>
</evidence>
<dbReference type="EMBL" id="REGN01000320">
    <property type="protein sequence ID" value="RNA42790.1"/>
    <property type="molecule type" value="Genomic_DNA"/>
</dbReference>